<gene>
    <name evidence="8" type="ORF">FM038_007355</name>
</gene>
<evidence type="ECO:0000256" key="2">
    <source>
        <dbReference type="ARBA" id="ARBA00008034"/>
    </source>
</evidence>
<keyword evidence="7" id="KW-0813">Transport</keyword>
<dbReference type="RefSeq" id="WP_142872638.1">
    <property type="nucleotide sequence ID" value="NZ_CP045503.2"/>
</dbReference>
<proteinExistence type="inferred from homology"/>
<dbReference type="Gene3D" id="1.10.3470.10">
    <property type="entry name" value="ABC transporter involved in vitamin B12 uptake, BtuC"/>
    <property type="match status" value="1"/>
</dbReference>
<dbReference type="GO" id="GO:0006826">
    <property type="term" value="P:iron ion transport"/>
    <property type="evidence" value="ECO:0007669"/>
    <property type="project" value="UniProtKB-KW"/>
</dbReference>
<organism evidence="8">
    <name type="scientific">Shewanella eurypsychrophilus</name>
    <dbReference type="NCBI Taxonomy" id="2593656"/>
    <lineage>
        <taxon>Bacteria</taxon>
        <taxon>Pseudomonadati</taxon>
        <taxon>Pseudomonadota</taxon>
        <taxon>Gammaproteobacteria</taxon>
        <taxon>Alteromonadales</taxon>
        <taxon>Shewanellaceae</taxon>
        <taxon>Shewanella</taxon>
    </lineage>
</organism>
<dbReference type="GO" id="GO:0010043">
    <property type="term" value="P:response to zinc ion"/>
    <property type="evidence" value="ECO:0007669"/>
    <property type="project" value="TreeGrafter"/>
</dbReference>
<protein>
    <submittedName>
        <fullName evidence="8">Iron chelate uptake ABC transporter family permease subunit</fullName>
    </submittedName>
</protein>
<evidence type="ECO:0000256" key="6">
    <source>
        <dbReference type="ARBA" id="ARBA00023136"/>
    </source>
</evidence>
<dbReference type="EMBL" id="CP045503">
    <property type="protein sequence ID" value="QPG57275.1"/>
    <property type="molecule type" value="Genomic_DNA"/>
</dbReference>
<evidence type="ECO:0000256" key="4">
    <source>
        <dbReference type="ARBA" id="ARBA00022692"/>
    </source>
</evidence>
<comment type="similarity">
    <text evidence="2 7">Belongs to the ABC-3 integral membrane protein family.</text>
</comment>
<dbReference type="InterPro" id="IPR001626">
    <property type="entry name" value="ABC_TroCD"/>
</dbReference>
<evidence type="ECO:0000256" key="7">
    <source>
        <dbReference type="RuleBase" id="RU003943"/>
    </source>
</evidence>
<dbReference type="PANTHER" id="PTHR30477:SF24">
    <property type="entry name" value="IRON TRANSPORT SYSTEM MEMBRANE PROTEIN HI_0359-RELATED"/>
    <property type="match status" value="1"/>
</dbReference>
<accession>A0A550ADW8</accession>
<comment type="subcellular location">
    <subcellularLocation>
        <location evidence="7">Cell membrane</location>
        <topology evidence="7">Multi-pass membrane protein</topology>
    </subcellularLocation>
    <subcellularLocation>
        <location evidence="1">Membrane</location>
        <topology evidence="1">Multi-pass membrane protein</topology>
    </subcellularLocation>
</comment>
<dbReference type="AlphaFoldDB" id="A0A550ADW8"/>
<keyword evidence="3" id="KW-0408">Iron</keyword>
<evidence type="ECO:0000313" key="8">
    <source>
        <dbReference type="EMBL" id="QPG57275.1"/>
    </source>
</evidence>
<name>A0A550ADW8_9GAMM</name>
<dbReference type="GO" id="GO:0071281">
    <property type="term" value="P:cellular response to iron ion"/>
    <property type="evidence" value="ECO:0007669"/>
    <property type="project" value="UniProtKB-ARBA"/>
</dbReference>
<dbReference type="CDD" id="cd06550">
    <property type="entry name" value="TM_ABC_iron-siderophores_like"/>
    <property type="match status" value="1"/>
</dbReference>
<dbReference type="SUPFAM" id="SSF81345">
    <property type="entry name" value="ABC transporter involved in vitamin B12 uptake, BtuC"/>
    <property type="match status" value="1"/>
</dbReference>
<dbReference type="PANTHER" id="PTHR30477">
    <property type="entry name" value="ABC-TRANSPORTER METAL-BINDING PROTEIN"/>
    <property type="match status" value="1"/>
</dbReference>
<sequence length="303" mass="32790">MTSLFNSGLDALLLPFSFTFMHQAFAIVLLVAIPTSVLSCFLVLKGWSLMGDAISHSVLPGVILAYVLSIPYAIGAFAAGMFCALATGFIKDNSRLKEDTVMGVVFSSMFGLGLVLMTKIETGVHLDHILFGDVLGVSWIDILEAGGIALLVISFILFKGRDLLVFVFDHQHAKAIGLPVGLLHYGLLSILSLTIVGALKAVGMILVVAMLIAPGAIAFLLTRKFQSMMLIALLISTLTSFLGVYLSFFIDSAPAPTIIMLMTLIFICVFFYSGYQTRRASSPRSTFILKNQPERQHSLETAK</sequence>
<evidence type="ECO:0000256" key="1">
    <source>
        <dbReference type="ARBA" id="ARBA00004141"/>
    </source>
</evidence>
<keyword evidence="3" id="KW-0406">Ion transport</keyword>
<dbReference type="OrthoDB" id="9804300at2"/>
<evidence type="ECO:0000256" key="5">
    <source>
        <dbReference type="ARBA" id="ARBA00022989"/>
    </source>
</evidence>
<reference evidence="8" key="1">
    <citation type="submission" date="2019-10" db="EMBL/GenBank/DDBJ databases">
        <title>Shewanella sp. YLB-07 whole genome sequence.</title>
        <authorList>
            <person name="Yu L."/>
        </authorList>
    </citation>
    <scope>NUCLEOTIDE SEQUENCE [LARGE SCALE GENOMIC DNA]</scope>
    <source>
        <strain evidence="8">YLB-08</strain>
    </source>
</reference>
<keyword evidence="5" id="KW-1133">Transmembrane helix</keyword>
<keyword evidence="4 7" id="KW-0812">Transmembrane</keyword>
<keyword evidence="6" id="KW-0472">Membrane</keyword>
<dbReference type="InterPro" id="IPR037294">
    <property type="entry name" value="ABC_BtuC-like"/>
</dbReference>
<keyword evidence="3" id="KW-0410">Iron transport</keyword>
<evidence type="ECO:0000256" key="3">
    <source>
        <dbReference type="ARBA" id="ARBA00022496"/>
    </source>
</evidence>
<dbReference type="GO" id="GO:0043190">
    <property type="term" value="C:ATP-binding cassette (ABC) transporter complex"/>
    <property type="evidence" value="ECO:0007669"/>
    <property type="project" value="InterPro"/>
</dbReference>
<dbReference type="Pfam" id="PF00950">
    <property type="entry name" value="ABC-3"/>
    <property type="match status" value="1"/>
</dbReference>
<dbReference type="GO" id="GO:0055085">
    <property type="term" value="P:transmembrane transport"/>
    <property type="evidence" value="ECO:0007669"/>
    <property type="project" value="InterPro"/>
</dbReference>
<dbReference type="FunFam" id="1.10.3470.10:FF:000003">
    <property type="entry name" value="Iron ABC transporter permease SitD"/>
    <property type="match status" value="1"/>
</dbReference>